<proteinExistence type="predicted"/>
<sequence length="764" mass="85899">MFYRLFRVGFFVFIGAIMFVPFAYGANKLIVNSIKIKGMTYRDDKLIVSRIPIIAGKYFSDEDVDASIKYLYSTGYFSDVKIDVVGSVLVINVVENKIINQVVFSGNKKISDASLEQLIGIHPSSSYNKDLVDSSIKLIKKYYSYAGYPTASVDIQVYNISPGTINICYVITEGIRTKISNISFSGNKSYSSNRLGRVISLKTSGYFPFLAMGADIYSKERLSYDEQLIRNFYYNRGYAGVKVSSKAVFNNNRYDLTFNIDEGSVYRISKVIVRSDLQSVPHDKLLSLINNESGDLYSAQVIEENVLKITNYLYSIGNPFAYVTHRVNRDFINNTVNVEYIVDQGPPLYVDRIDIRGNVSIYDYVIRRELGFSEGDPINQAMIERSRRRIMATGHFSDVLIDQLSSGIPDHVLLTIRVKQSSDAVIKIGASCGDSLECSFDSGFSDGNFLGRGYDLGLNFSFSGNNFRDYNLNFVNPYFFNTPIASGFNLMKSYSTDKFFKKDISGLRLHARFPVLENISTTSKFGYDVLKYGNADNNNSSDFNRELVSHGKFNSLFVSQSVEYSTLDNINMPRNGLSLSSDYEYAGFRGDSNYHKLTQMAHYFKLLSDNYDIIGSMRFRMGHIFPRNENLQFFDQFMIGPGNLRGFARSGIGPRLKKDGLAIGGRTYVSASAEVDFPMAFASDDSGLRGTFFVDTATLHNNAFRLNNNSDIDGNDPYFRVAAGVSIVMHVPIFGKMSIYYGIPILKQSYDVVMPFGFTIGNSI</sequence>
<dbReference type="Gene3D" id="3.10.20.310">
    <property type="entry name" value="membrane protein fhac"/>
    <property type="match status" value="5"/>
</dbReference>
<comment type="subcellular location">
    <subcellularLocation>
        <location evidence="1">Membrane</location>
    </subcellularLocation>
</comment>
<evidence type="ECO:0000313" key="10">
    <source>
        <dbReference type="Proteomes" id="UP000017862"/>
    </source>
</evidence>
<dbReference type="eggNOG" id="COG4775">
    <property type="taxonomic scope" value="Bacteria"/>
</dbReference>
<dbReference type="InterPro" id="IPR039910">
    <property type="entry name" value="D15-like"/>
</dbReference>
<dbReference type="Proteomes" id="UP000017862">
    <property type="component" value="Chromosome"/>
</dbReference>
<dbReference type="PATRIC" id="fig|1261131.3.peg.178"/>
<dbReference type="InterPro" id="IPR000184">
    <property type="entry name" value="Bac_surfAg_D15"/>
</dbReference>
<evidence type="ECO:0000256" key="6">
    <source>
        <dbReference type="ARBA" id="ARBA00023237"/>
    </source>
</evidence>
<keyword evidence="3" id="KW-0812">Transmembrane</keyword>
<dbReference type="PANTHER" id="PTHR12815:SF18">
    <property type="entry name" value="SORTING AND ASSEMBLY MACHINERY COMPONENT 50 HOMOLOG"/>
    <property type="match status" value="1"/>
</dbReference>
<keyword evidence="5" id="KW-0472">Membrane</keyword>
<keyword evidence="4" id="KW-0677">Repeat</keyword>
<dbReference type="GO" id="GO:0071709">
    <property type="term" value="P:membrane assembly"/>
    <property type="evidence" value="ECO:0007669"/>
    <property type="project" value="InterPro"/>
</dbReference>
<organism evidence="9 10">
    <name type="scientific">Candidatus Liberibacter americanus str. Sao Paulo</name>
    <dbReference type="NCBI Taxonomy" id="1261131"/>
    <lineage>
        <taxon>Bacteria</taxon>
        <taxon>Pseudomonadati</taxon>
        <taxon>Pseudomonadota</taxon>
        <taxon>Alphaproteobacteria</taxon>
        <taxon>Hyphomicrobiales</taxon>
        <taxon>Rhizobiaceae</taxon>
        <taxon>Liberibacter</taxon>
    </lineage>
</organism>
<dbReference type="Gene3D" id="2.40.160.50">
    <property type="entry name" value="membrane protein fhac: a member of the omp85/tpsb transporter family"/>
    <property type="match status" value="1"/>
</dbReference>
<gene>
    <name evidence="9" type="ORF">lam_188</name>
</gene>
<evidence type="ECO:0000256" key="4">
    <source>
        <dbReference type="ARBA" id="ARBA00022737"/>
    </source>
</evidence>
<name>U6B736_9HYPH</name>
<feature type="domain" description="POTRA" evidence="8">
    <location>
        <begin position="29"/>
        <end position="96"/>
    </location>
</feature>
<dbReference type="Pfam" id="PF01103">
    <property type="entry name" value="Omp85"/>
    <property type="match status" value="1"/>
</dbReference>
<accession>U6B736</accession>
<evidence type="ECO:0000256" key="7">
    <source>
        <dbReference type="NCBIfam" id="TIGR03303"/>
    </source>
</evidence>
<dbReference type="AlphaFoldDB" id="U6B736"/>
<evidence type="ECO:0000256" key="1">
    <source>
        <dbReference type="ARBA" id="ARBA00004370"/>
    </source>
</evidence>
<dbReference type="PROSITE" id="PS51779">
    <property type="entry name" value="POTRA"/>
    <property type="match status" value="4"/>
</dbReference>
<dbReference type="PIRSF" id="PIRSF006076">
    <property type="entry name" value="OM_assembly_OMP85"/>
    <property type="match status" value="1"/>
</dbReference>
<evidence type="ECO:0000256" key="2">
    <source>
        <dbReference type="ARBA" id="ARBA00022452"/>
    </source>
</evidence>
<feature type="domain" description="POTRA" evidence="8">
    <location>
        <begin position="348"/>
        <end position="419"/>
    </location>
</feature>
<dbReference type="PANTHER" id="PTHR12815">
    <property type="entry name" value="SORTING AND ASSEMBLY MACHINERY SAMM50 PROTEIN FAMILY MEMBER"/>
    <property type="match status" value="1"/>
</dbReference>
<dbReference type="Pfam" id="PF07244">
    <property type="entry name" value="POTRA"/>
    <property type="match status" value="5"/>
</dbReference>
<evidence type="ECO:0000313" key="9">
    <source>
        <dbReference type="EMBL" id="AHA27562.1"/>
    </source>
</evidence>
<feature type="domain" description="POTRA" evidence="8">
    <location>
        <begin position="97"/>
        <end position="174"/>
    </location>
</feature>
<dbReference type="RefSeq" id="WP_007556730.1">
    <property type="nucleotide sequence ID" value="NC_022793.1"/>
</dbReference>
<dbReference type="InterPro" id="IPR034746">
    <property type="entry name" value="POTRA"/>
</dbReference>
<dbReference type="KEGG" id="lar:lam_188"/>
<keyword evidence="10" id="KW-1185">Reference proteome</keyword>
<dbReference type="InterPro" id="IPR023707">
    <property type="entry name" value="OM_assembly_BamA"/>
</dbReference>
<evidence type="ECO:0000256" key="5">
    <source>
        <dbReference type="ARBA" id="ARBA00023136"/>
    </source>
</evidence>
<dbReference type="STRING" id="1261131.lam_188"/>
<dbReference type="HOGENOM" id="CLU_007664_1_2_5"/>
<keyword evidence="2" id="KW-1134">Transmembrane beta strand</keyword>
<evidence type="ECO:0000259" key="8">
    <source>
        <dbReference type="PROSITE" id="PS51779"/>
    </source>
</evidence>
<feature type="domain" description="POTRA" evidence="8">
    <location>
        <begin position="177"/>
        <end position="263"/>
    </location>
</feature>
<dbReference type="EMBL" id="CP006604">
    <property type="protein sequence ID" value="AHA27562.1"/>
    <property type="molecule type" value="Genomic_DNA"/>
</dbReference>
<dbReference type="GO" id="GO:0009279">
    <property type="term" value="C:cell outer membrane"/>
    <property type="evidence" value="ECO:0007669"/>
    <property type="project" value="UniProtKB-UniRule"/>
</dbReference>
<keyword evidence="6" id="KW-0998">Cell outer membrane</keyword>
<reference evidence="9 10" key="1">
    <citation type="journal article" date="2014" name="Mol. Plant Microbe Interact.">
        <title>The complete genome sequence of Candidatus Liberibacter americanus, associated with citrus Huanglongbing.</title>
        <authorList>
            <person name="Wulff N.A."/>
            <person name="Zhang S."/>
            <person name="Setubal J.C."/>
            <person name="Almeida N.F."/>
            <person name="Martins E.C."/>
            <person name="Harakava R."/>
            <person name="Kumar D."/>
            <person name="Rangel L.T."/>
            <person name="Foissac X."/>
            <person name="Bove J."/>
            <person name="Gabriel D.W."/>
        </authorList>
    </citation>
    <scope>NUCLEOTIDE SEQUENCE [LARGE SCALE GENOMIC DNA]</scope>
    <source>
        <strain evidence="9 10">Sao Paulo</strain>
    </source>
</reference>
<protein>
    <recommendedName>
        <fullName evidence="7">Outer membrane protein assembly factor BamA</fullName>
    </recommendedName>
</protein>
<dbReference type="InterPro" id="IPR010827">
    <property type="entry name" value="BamA/TamA_POTRA"/>
</dbReference>
<evidence type="ECO:0000256" key="3">
    <source>
        <dbReference type="ARBA" id="ARBA00022692"/>
    </source>
</evidence>
<dbReference type="NCBIfam" id="TIGR03303">
    <property type="entry name" value="OM_YaeT"/>
    <property type="match status" value="1"/>
</dbReference>